<dbReference type="Proteomes" id="UP001429745">
    <property type="component" value="Unassembled WGS sequence"/>
</dbReference>
<dbReference type="EMBL" id="JABACI010000006">
    <property type="protein sequence ID" value="NLP85993.1"/>
    <property type="molecule type" value="Genomic_DNA"/>
</dbReference>
<proteinExistence type="predicted"/>
<sequence>MGTDDVLAWVESPLQLLGAAEWAAAHGTSVPVAGRLTPQISETADELVARGARFSDLEPYLGIPWTLLARHRHWLVGDGFSGQFRLAASVLRPRRITFLDDGALALSYADTLLGRRPYARPSVVERGLTTIAAPFAAEVVRRRAAARRAGMFTAFDLGADRLDALSDRGFGVRRHDFAWTRATAPAAPELGRRIVLGSARPVDGRMPLADYLTWVTDAAAEGAVYLPHRRETSEQLDAVAVVAGIRIRETRLPVELVLAGAREPLEIHTLPSSTSTTIPLVLAGTGSRLHTSARRGATRTVTA</sequence>
<name>A0ABX1KFZ2_9MICO</name>
<protein>
    <submittedName>
        <fullName evidence="1">Uncharacterized protein</fullName>
    </submittedName>
</protein>
<reference evidence="1 2" key="1">
    <citation type="submission" date="2020-04" db="EMBL/GenBank/DDBJ databases">
        <title>CFH 90308 Microbacterium sp.</title>
        <authorList>
            <person name="Nie G."/>
            <person name="Ming H."/>
            <person name="Xia T."/>
        </authorList>
    </citation>
    <scope>NUCLEOTIDE SEQUENCE [LARGE SCALE GENOMIC DNA]</scope>
    <source>
        <strain evidence="1 2">CFH 90308</strain>
    </source>
</reference>
<comment type="caution">
    <text evidence="1">The sequence shown here is derived from an EMBL/GenBank/DDBJ whole genome shotgun (WGS) entry which is preliminary data.</text>
</comment>
<dbReference type="RefSeq" id="WP_168914477.1">
    <property type="nucleotide sequence ID" value="NZ_JABACI010000006.1"/>
</dbReference>
<accession>A0ABX1KFZ2</accession>
<evidence type="ECO:0000313" key="2">
    <source>
        <dbReference type="Proteomes" id="UP001429745"/>
    </source>
</evidence>
<keyword evidence="2" id="KW-1185">Reference proteome</keyword>
<evidence type="ECO:0000313" key="1">
    <source>
        <dbReference type="EMBL" id="NLP85993.1"/>
    </source>
</evidence>
<gene>
    <name evidence="1" type="ORF">HF576_19345</name>
</gene>
<organism evidence="1 2">
    <name type="scientific">Microbacterium salsuginis</name>
    <dbReference type="NCBI Taxonomy" id="2722803"/>
    <lineage>
        <taxon>Bacteria</taxon>
        <taxon>Bacillati</taxon>
        <taxon>Actinomycetota</taxon>
        <taxon>Actinomycetes</taxon>
        <taxon>Micrococcales</taxon>
        <taxon>Microbacteriaceae</taxon>
        <taxon>Microbacterium</taxon>
    </lineage>
</organism>